<feature type="compositionally biased region" description="Basic and acidic residues" evidence="1">
    <location>
        <begin position="113"/>
        <end position="128"/>
    </location>
</feature>
<dbReference type="EMBL" id="QJKJ01005523">
    <property type="protein sequence ID" value="RDX89976.1"/>
    <property type="molecule type" value="Genomic_DNA"/>
</dbReference>
<sequence>MAYNQAGEERKLQLLELEELHLEAYEKSHIYKQRVKQFHDRRILRKEFQVGQKVLLFYSRLKLIKLIAGMLRSQWDDPFIITKVFPYGVVELQDELTRSTFQTNGQPHNNSRRGGEHLHNTIGHDGRHALSNTKTKTPSIFLSCIEDN</sequence>
<comment type="caution">
    <text evidence="2">The sequence shown here is derived from an EMBL/GenBank/DDBJ whole genome shotgun (WGS) entry which is preliminary data.</text>
</comment>
<evidence type="ECO:0000313" key="3">
    <source>
        <dbReference type="Proteomes" id="UP000257109"/>
    </source>
</evidence>
<dbReference type="OrthoDB" id="1723222at2759"/>
<organism evidence="2 3">
    <name type="scientific">Mucuna pruriens</name>
    <name type="common">Velvet bean</name>
    <name type="synonym">Dolichos pruriens</name>
    <dbReference type="NCBI Taxonomy" id="157652"/>
    <lineage>
        <taxon>Eukaryota</taxon>
        <taxon>Viridiplantae</taxon>
        <taxon>Streptophyta</taxon>
        <taxon>Embryophyta</taxon>
        <taxon>Tracheophyta</taxon>
        <taxon>Spermatophyta</taxon>
        <taxon>Magnoliopsida</taxon>
        <taxon>eudicotyledons</taxon>
        <taxon>Gunneridae</taxon>
        <taxon>Pentapetalae</taxon>
        <taxon>rosids</taxon>
        <taxon>fabids</taxon>
        <taxon>Fabales</taxon>
        <taxon>Fabaceae</taxon>
        <taxon>Papilionoideae</taxon>
        <taxon>50 kb inversion clade</taxon>
        <taxon>NPAAA clade</taxon>
        <taxon>indigoferoid/millettioid clade</taxon>
        <taxon>Phaseoleae</taxon>
        <taxon>Mucuna</taxon>
    </lineage>
</organism>
<reference evidence="2" key="1">
    <citation type="submission" date="2018-05" db="EMBL/GenBank/DDBJ databases">
        <title>Draft genome of Mucuna pruriens seed.</title>
        <authorList>
            <person name="Nnadi N.E."/>
            <person name="Vos R."/>
            <person name="Hasami M.H."/>
            <person name="Devisetty U.K."/>
            <person name="Aguiy J.C."/>
        </authorList>
    </citation>
    <scope>NUCLEOTIDE SEQUENCE [LARGE SCALE GENOMIC DNA]</scope>
    <source>
        <strain evidence="2">JCA_2017</strain>
    </source>
</reference>
<name>A0A371GHI6_MUCPR</name>
<proteinExistence type="predicted"/>
<feature type="non-terminal residue" evidence="2">
    <location>
        <position position="1"/>
    </location>
</feature>
<protein>
    <submittedName>
        <fullName evidence="2">Uncharacterized protein</fullName>
    </submittedName>
</protein>
<keyword evidence="3" id="KW-1185">Reference proteome</keyword>
<dbReference type="AlphaFoldDB" id="A0A371GHI6"/>
<evidence type="ECO:0000313" key="2">
    <source>
        <dbReference type="EMBL" id="RDX89976.1"/>
    </source>
</evidence>
<dbReference type="Proteomes" id="UP000257109">
    <property type="component" value="Unassembled WGS sequence"/>
</dbReference>
<evidence type="ECO:0000256" key="1">
    <source>
        <dbReference type="SAM" id="MobiDB-lite"/>
    </source>
</evidence>
<feature type="region of interest" description="Disordered" evidence="1">
    <location>
        <begin position="101"/>
        <end position="130"/>
    </location>
</feature>
<accession>A0A371GHI6</accession>
<feature type="non-terminal residue" evidence="2">
    <location>
        <position position="148"/>
    </location>
</feature>
<gene>
    <name evidence="2" type="ORF">CR513_28234</name>
</gene>